<gene>
    <name evidence="2" type="ORF">UFOVP448_34</name>
</gene>
<sequence length="226" mass="25872">MPISDNVPTYRNVSKELRHAVDEYHLRVNDCRSCGICDIPERPEHFSTRPVFRGNIPCDLLLVFPAPRRIDVLSNSPLRGVEGSVVDDVVNAMIEFYPRLRVGLITAVHCYPFDAEISDRDPTKDHRDPTKSEVHACYHANVFRFMEMAKPRIVVLFGEVLKRYFPQTIPSVIYVTAKHPSSAIKSRTVDDYKRDLFYAVDKFLDQEGAVFICNKPARFTPRTKSG</sequence>
<reference evidence="2" key="1">
    <citation type="submission" date="2020-04" db="EMBL/GenBank/DDBJ databases">
        <authorList>
            <person name="Chiriac C."/>
            <person name="Salcher M."/>
            <person name="Ghai R."/>
            <person name="Kavagutti S V."/>
        </authorList>
    </citation>
    <scope>NUCLEOTIDE SEQUENCE</scope>
</reference>
<proteinExistence type="predicted"/>
<accession>A0A6J5M961</accession>
<dbReference type="InterPro" id="IPR005122">
    <property type="entry name" value="Uracil-DNA_glycosylase-like"/>
</dbReference>
<protein>
    <submittedName>
        <fullName evidence="2">Uracil-DNA glycosylase-like</fullName>
    </submittedName>
</protein>
<evidence type="ECO:0000313" key="2">
    <source>
        <dbReference type="EMBL" id="CAB4142752.1"/>
    </source>
</evidence>
<evidence type="ECO:0000259" key="1">
    <source>
        <dbReference type="Pfam" id="PF03167"/>
    </source>
</evidence>
<dbReference type="Pfam" id="PF03167">
    <property type="entry name" value="UDG"/>
    <property type="match status" value="1"/>
</dbReference>
<dbReference type="EMBL" id="LR796422">
    <property type="protein sequence ID" value="CAB4142752.1"/>
    <property type="molecule type" value="Genomic_DNA"/>
</dbReference>
<organism evidence="2">
    <name type="scientific">uncultured Caudovirales phage</name>
    <dbReference type="NCBI Taxonomy" id="2100421"/>
    <lineage>
        <taxon>Viruses</taxon>
        <taxon>Duplodnaviria</taxon>
        <taxon>Heunggongvirae</taxon>
        <taxon>Uroviricota</taxon>
        <taxon>Caudoviricetes</taxon>
        <taxon>Peduoviridae</taxon>
        <taxon>Maltschvirus</taxon>
        <taxon>Maltschvirus maltsch</taxon>
    </lineage>
</organism>
<feature type="domain" description="Uracil-DNA glycosylase-like" evidence="1">
    <location>
        <begin position="67"/>
        <end position="188"/>
    </location>
</feature>
<dbReference type="Gene3D" id="3.40.470.10">
    <property type="entry name" value="Uracil-DNA glycosylase-like domain"/>
    <property type="match status" value="1"/>
</dbReference>
<dbReference type="SUPFAM" id="SSF52141">
    <property type="entry name" value="Uracil-DNA glycosylase-like"/>
    <property type="match status" value="1"/>
</dbReference>
<dbReference type="InterPro" id="IPR036895">
    <property type="entry name" value="Uracil-DNA_glycosylase-like_sf"/>
</dbReference>
<name>A0A6J5M961_9CAUD</name>